<keyword evidence="9" id="KW-1185">Reference proteome</keyword>
<evidence type="ECO:0000313" key="9">
    <source>
        <dbReference type="Proteomes" id="UP001205748"/>
    </source>
</evidence>
<feature type="transmembrane region" description="Helical" evidence="7">
    <location>
        <begin position="89"/>
        <end position="109"/>
    </location>
</feature>
<gene>
    <name evidence="8" type="ORF">NSA47_01620</name>
</gene>
<dbReference type="AlphaFoldDB" id="A0AAE3KYL7"/>
<evidence type="ECO:0000256" key="1">
    <source>
        <dbReference type="ARBA" id="ARBA00004651"/>
    </source>
</evidence>
<dbReference type="Pfam" id="PF03601">
    <property type="entry name" value="Cons_hypoth698"/>
    <property type="match status" value="1"/>
</dbReference>
<feature type="transmembrane region" description="Helical" evidence="7">
    <location>
        <begin position="7"/>
        <end position="26"/>
    </location>
</feature>
<keyword evidence="6 7" id="KW-0472">Membrane</keyword>
<dbReference type="InterPro" id="IPR018383">
    <property type="entry name" value="UPF0324_pro"/>
</dbReference>
<dbReference type="EMBL" id="JANKAS010000001">
    <property type="protein sequence ID" value="MCR1897690.1"/>
    <property type="molecule type" value="Genomic_DNA"/>
</dbReference>
<sequence>MHIKKYVPGIFFTLLLAYISMFFSGLIPYNLIGAGVFALLIGMLLNPVISKYTFFDAGLGFTSKKILRLAIVLMGLGLSFKQVMEVGKFSLFVMIFTLATAFGGGYLLGKLFHMNWKLSSLISAGTGICGGSAIAAIAPVIEAEESDIAYGISATFIFDVLMVILFPIAGRYFHMSDLGYGLWTGTAVNDTSSVVAAGYAFSDMAGKLSVIVKLTRTLSIIPIVLIFSYINERLLRKEARLAMGNEEVASTRANEGVNIRKIFPWFILMFLGMVIIKSLGFVPESVSHSLSNMSKLFMVMSLGAIGLRTNFKKLAKSGFTPMIHGFIISALVVVVSFLVQMMFGQI</sequence>
<evidence type="ECO:0000313" key="8">
    <source>
        <dbReference type="EMBL" id="MCR1897690.1"/>
    </source>
</evidence>
<dbReference type="GO" id="GO:0005886">
    <property type="term" value="C:plasma membrane"/>
    <property type="evidence" value="ECO:0007669"/>
    <property type="project" value="UniProtKB-SubCell"/>
</dbReference>
<dbReference type="Proteomes" id="UP001205748">
    <property type="component" value="Unassembled WGS sequence"/>
</dbReference>
<accession>A0AAE3KYL7</accession>
<evidence type="ECO:0000256" key="4">
    <source>
        <dbReference type="ARBA" id="ARBA00022692"/>
    </source>
</evidence>
<comment type="subcellular location">
    <subcellularLocation>
        <location evidence="1">Cell membrane</location>
        <topology evidence="1">Multi-pass membrane protein</topology>
    </subcellularLocation>
</comment>
<feature type="transmembrane region" description="Helical" evidence="7">
    <location>
        <begin position="121"/>
        <end position="142"/>
    </location>
</feature>
<feature type="transmembrane region" description="Helical" evidence="7">
    <location>
        <begin position="208"/>
        <end position="230"/>
    </location>
</feature>
<keyword evidence="4 7" id="KW-0812">Transmembrane</keyword>
<keyword evidence="5 7" id="KW-1133">Transmembrane helix</keyword>
<feature type="transmembrane region" description="Helical" evidence="7">
    <location>
        <begin position="262"/>
        <end position="281"/>
    </location>
</feature>
<name>A0AAE3KYL7_9FIRM</name>
<dbReference type="PANTHER" id="PTHR30106">
    <property type="entry name" value="INNER MEMBRANE PROTEIN YEIH-RELATED"/>
    <property type="match status" value="1"/>
</dbReference>
<evidence type="ECO:0000256" key="2">
    <source>
        <dbReference type="ARBA" id="ARBA00007977"/>
    </source>
</evidence>
<feature type="transmembrane region" description="Helical" evidence="7">
    <location>
        <begin position="148"/>
        <end position="168"/>
    </location>
</feature>
<proteinExistence type="inferred from homology"/>
<comment type="similarity">
    <text evidence="2">Belongs to the UPF0324 family.</text>
</comment>
<dbReference type="PANTHER" id="PTHR30106:SF1">
    <property type="entry name" value="UPF0324 MEMBRANE PROTEIN FN0533"/>
    <property type="match status" value="1"/>
</dbReference>
<feature type="transmembrane region" description="Helical" evidence="7">
    <location>
        <begin position="32"/>
        <end position="54"/>
    </location>
</feature>
<reference evidence="8" key="1">
    <citation type="submission" date="2022-07" db="EMBL/GenBank/DDBJ databases">
        <title>Enhanced cultured diversity of the mouse gut microbiota enables custom-made synthetic communities.</title>
        <authorList>
            <person name="Afrizal A."/>
        </authorList>
    </citation>
    <scope>NUCLEOTIDE SEQUENCE</scope>
    <source>
        <strain evidence="8">DSM 28593</strain>
    </source>
</reference>
<evidence type="ECO:0000256" key="7">
    <source>
        <dbReference type="SAM" id="Phobius"/>
    </source>
</evidence>
<evidence type="ECO:0000256" key="6">
    <source>
        <dbReference type="ARBA" id="ARBA00023136"/>
    </source>
</evidence>
<keyword evidence="3" id="KW-1003">Cell membrane</keyword>
<evidence type="ECO:0000256" key="3">
    <source>
        <dbReference type="ARBA" id="ARBA00022475"/>
    </source>
</evidence>
<feature type="transmembrane region" description="Helical" evidence="7">
    <location>
        <begin position="323"/>
        <end position="343"/>
    </location>
</feature>
<protein>
    <submittedName>
        <fullName evidence="8">YeiH family protein</fullName>
    </submittedName>
</protein>
<comment type="caution">
    <text evidence="8">The sequence shown here is derived from an EMBL/GenBank/DDBJ whole genome shotgun (WGS) entry which is preliminary data.</text>
</comment>
<organism evidence="8 9">
    <name type="scientific">Irregularibacter muris</name>
    <dbReference type="NCBI Taxonomy" id="1796619"/>
    <lineage>
        <taxon>Bacteria</taxon>
        <taxon>Bacillati</taxon>
        <taxon>Bacillota</taxon>
        <taxon>Clostridia</taxon>
        <taxon>Eubacteriales</taxon>
        <taxon>Eubacteriaceae</taxon>
        <taxon>Irregularibacter</taxon>
    </lineage>
</organism>
<dbReference type="RefSeq" id="WP_257529100.1">
    <property type="nucleotide sequence ID" value="NZ_JANKAS010000001.1"/>
</dbReference>
<evidence type="ECO:0000256" key="5">
    <source>
        <dbReference type="ARBA" id="ARBA00022989"/>
    </source>
</evidence>